<evidence type="ECO:0000313" key="3">
    <source>
        <dbReference type="EMBL" id="RAI73687.1"/>
    </source>
</evidence>
<evidence type="ECO:0000313" key="4">
    <source>
        <dbReference type="Proteomes" id="UP000249016"/>
    </source>
</evidence>
<dbReference type="Gene3D" id="2.60.200.20">
    <property type="match status" value="1"/>
</dbReference>
<dbReference type="PANTHER" id="PTHR43019:SF23">
    <property type="entry name" value="PROTEASE DO-LIKE 5, CHLOROPLASTIC"/>
    <property type="match status" value="1"/>
</dbReference>
<comment type="caution">
    <text evidence="3">The sequence shown here is derived from an EMBL/GenBank/DDBJ whole genome shotgun (WGS) entry which is preliminary data.</text>
</comment>
<dbReference type="PANTHER" id="PTHR43019">
    <property type="entry name" value="SERINE ENDOPROTEASE DEGS"/>
    <property type="match status" value="1"/>
</dbReference>
<keyword evidence="1" id="KW-1133">Transmembrane helix</keyword>
<dbReference type="InterPro" id="IPR000253">
    <property type="entry name" value="FHA_dom"/>
</dbReference>
<dbReference type="Gene3D" id="2.40.10.10">
    <property type="entry name" value="Trypsin-like serine proteases"/>
    <property type="match status" value="2"/>
</dbReference>
<dbReference type="EMBL" id="QLII01000001">
    <property type="protein sequence ID" value="RAI73687.1"/>
    <property type="molecule type" value="Genomic_DNA"/>
</dbReference>
<evidence type="ECO:0000256" key="1">
    <source>
        <dbReference type="SAM" id="Phobius"/>
    </source>
</evidence>
<evidence type="ECO:0000259" key="2">
    <source>
        <dbReference type="PROSITE" id="PS50006"/>
    </source>
</evidence>
<dbReference type="SMART" id="SM00240">
    <property type="entry name" value="FHA"/>
    <property type="match status" value="1"/>
</dbReference>
<dbReference type="OrthoDB" id="151099at2"/>
<dbReference type="RefSeq" id="WP_111340566.1">
    <property type="nucleotide sequence ID" value="NZ_QLII01000001.1"/>
</dbReference>
<dbReference type="PROSITE" id="PS50006">
    <property type="entry name" value="FHA_DOMAIN"/>
    <property type="match status" value="1"/>
</dbReference>
<dbReference type="CDD" id="cd00060">
    <property type="entry name" value="FHA"/>
    <property type="match status" value="1"/>
</dbReference>
<dbReference type="Pfam" id="PF13365">
    <property type="entry name" value="Trypsin_2"/>
    <property type="match status" value="1"/>
</dbReference>
<keyword evidence="1" id="KW-0812">Transmembrane</keyword>
<name>A0A327NEW1_9BACT</name>
<reference evidence="3 4" key="1">
    <citation type="submission" date="2018-06" db="EMBL/GenBank/DDBJ databases">
        <title>Spirosoma sp. HMF3257 Genome sequencing and assembly.</title>
        <authorList>
            <person name="Kang H."/>
            <person name="Cha I."/>
            <person name="Kim H."/>
            <person name="Kang J."/>
            <person name="Joh K."/>
        </authorList>
    </citation>
    <scope>NUCLEOTIDE SEQUENCE [LARGE SCALE GENOMIC DNA]</scope>
    <source>
        <strain evidence="3 4">HMF3257</strain>
    </source>
</reference>
<feature type="domain" description="FHA" evidence="2">
    <location>
        <begin position="32"/>
        <end position="87"/>
    </location>
</feature>
<dbReference type="InterPro" id="IPR008984">
    <property type="entry name" value="SMAD_FHA_dom_sf"/>
</dbReference>
<keyword evidence="1" id="KW-0472">Membrane</keyword>
<gene>
    <name evidence="3" type="ORF">HMF3257_03325</name>
</gene>
<dbReference type="InterPro" id="IPR009003">
    <property type="entry name" value="Peptidase_S1_PA"/>
</dbReference>
<proteinExistence type="predicted"/>
<dbReference type="SUPFAM" id="SSF49879">
    <property type="entry name" value="SMAD/FHA domain"/>
    <property type="match status" value="1"/>
</dbReference>
<dbReference type="SUPFAM" id="SSF50494">
    <property type="entry name" value="Trypsin-like serine proteases"/>
    <property type="match status" value="1"/>
</dbReference>
<protein>
    <recommendedName>
        <fullName evidence="2">FHA domain-containing protein</fullName>
    </recommendedName>
</protein>
<dbReference type="Pfam" id="PF00498">
    <property type="entry name" value="FHA"/>
    <property type="match status" value="1"/>
</dbReference>
<organism evidence="3 4">
    <name type="scientific">Spirosoma telluris</name>
    <dbReference type="NCBI Taxonomy" id="2183553"/>
    <lineage>
        <taxon>Bacteria</taxon>
        <taxon>Pseudomonadati</taxon>
        <taxon>Bacteroidota</taxon>
        <taxon>Cytophagia</taxon>
        <taxon>Cytophagales</taxon>
        <taxon>Cytophagaceae</taxon>
        <taxon>Spirosoma</taxon>
    </lineage>
</organism>
<dbReference type="Proteomes" id="UP000249016">
    <property type="component" value="Unassembled WGS sequence"/>
</dbReference>
<keyword evidence="4" id="KW-1185">Reference proteome</keyword>
<accession>A0A327NEW1</accession>
<feature type="transmembrane region" description="Helical" evidence="1">
    <location>
        <begin position="179"/>
        <end position="198"/>
    </location>
</feature>
<dbReference type="InterPro" id="IPR043504">
    <property type="entry name" value="Peptidase_S1_PA_chymotrypsin"/>
</dbReference>
<sequence>MATLVNRYVIRHLTGSKANQVEEFDYKKYTELSFGRATTNVVRFDPERDSAVSREHGKIVRETDKPFSFTLVDNNSRNGIFINKSRITGSAPVQPGDEIQLGQGGPVFQFDLNPRPAELMMSTRVVDIPVSIQPTKELSLTETAALSGDNDMAIPHKVGLGKQTVERMMMTERRKTGKSMVLGVAGLLVVLSGLAYAFKDKLKPDVQRVEIHHHDSTRIIEPTKDGLTAEQIASENTSKVVFIEFGYKLVHTTGDDIYHEYMPIKLSDGRTVNKAVYIETESGKIEPLLGLKRNVAVGRPIAMAGASGTGFVVSPQGHIMTNRHVAAAWNSYYSFPQDAFPGVLLVQGANGWEISDQPVQEFRWVPGETQFFGKKPMSGKIIDGVNTYMDVTFNKNEQRFPAQGKPVVSPKHDVAIIKIDLAESLSPVKLRDADKTIAVGQPITVMGYPGISPDVFVGEYSSDFANRNPQIVKVPDVTVTPGNIGKILRGQSAGKAAAYYSEFGDYYQLTANATGAGNSGGPVFDKDGNTIGIFSASSSREDATRITFAIPIKYGLELMGRRQVVE</sequence>
<dbReference type="AlphaFoldDB" id="A0A327NEW1"/>